<dbReference type="RefSeq" id="XP_037219302.1">
    <property type="nucleotide sequence ID" value="XM_037363658.1"/>
</dbReference>
<gene>
    <name evidence="2" type="ORF">MIND_00695200</name>
</gene>
<protein>
    <submittedName>
        <fullName evidence="2">Uncharacterized protein</fullName>
    </submittedName>
</protein>
<dbReference type="OrthoDB" id="2153847at2759"/>
<organism evidence="2 3">
    <name type="scientific">Mycena indigotica</name>
    <dbReference type="NCBI Taxonomy" id="2126181"/>
    <lineage>
        <taxon>Eukaryota</taxon>
        <taxon>Fungi</taxon>
        <taxon>Dikarya</taxon>
        <taxon>Basidiomycota</taxon>
        <taxon>Agaricomycotina</taxon>
        <taxon>Agaricomycetes</taxon>
        <taxon>Agaricomycetidae</taxon>
        <taxon>Agaricales</taxon>
        <taxon>Marasmiineae</taxon>
        <taxon>Mycenaceae</taxon>
        <taxon>Mycena</taxon>
    </lineage>
</organism>
<dbReference type="EMBL" id="JACAZF010000006">
    <property type="protein sequence ID" value="KAF7301302.1"/>
    <property type="molecule type" value="Genomic_DNA"/>
</dbReference>
<dbReference type="AlphaFoldDB" id="A0A8H6SN51"/>
<accession>A0A8H6SN51</accession>
<evidence type="ECO:0000313" key="2">
    <source>
        <dbReference type="EMBL" id="KAF7301302.1"/>
    </source>
</evidence>
<evidence type="ECO:0000313" key="3">
    <source>
        <dbReference type="Proteomes" id="UP000636479"/>
    </source>
</evidence>
<evidence type="ECO:0000256" key="1">
    <source>
        <dbReference type="SAM" id="MobiDB-lite"/>
    </source>
</evidence>
<dbReference type="GeneID" id="59346174"/>
<comment type="caution">
    <text evidence="2">The sequence shown here is derived from an EMBL/GenBank/DDBJ whole genome shotgun (WGS) entry which is preliminary data.</text>
</comment>
<keyword evidence="3" id="KW-1185">Reference proteome</keyword>
<feature type="region of interest" description="Disordered" evidence="1">
    <location>
        <begin position="242"/>
        <end position="268"/>
    </location>
</feature>
<sequence length="368" mass="37034">MFIAVCLGFFFSFIMPFKTVLFGFLVSSALALPIRREVPQEHSHQQILTSVTASLAKNNPNGIVDPVFGLLGNAAAAKGLGKLTDPDCLQQATADQAFTNAKAAGDVQGQVDALIFRALERNSGSVGAPSNACKSLKAVNPEIAAISQHQDPASPNAAATNKAIALALAKQIAAVGGNPLDALKSGTFAPGKAGDSTGKGNTCDDANDAVGCIFTQKLIVNDATPDEIKAAVAGVAVAAPPPPPAPPAAAAPAQAQGPPPAPPASAIGSFGKCSVPQIEFAAGLDGRKETSFQPVDKSSYNHGSAQAIGIITQFICDTLTNSCGADAKAKATCAAAQAAANAAPPKTGADADAFNSVFGIQTASRCFL</sequence>
<dbReference type="Proteomes" id="UP000636479">
    <property type="component" value="Unassembled WGS sequence"/>
</dbReference>
<reference evidence="2" key="1">
    <citation type="submission" date="2020-05" db="EMBL/GenBank/DDBJ databases">
        <title>Mycena genomes resolve the evolution of fungal bioluminescence.</title>
        <authorList>
            <person name="Tsai I.J."/>
        </authorList>
    </citation>
    <scope>NUCLEOTIDE SEQUENCE</scope>
    <source>
        <strain evidence="2">171206Taipei</strain>
    </source>
</reference>
<name>A0A8H6SN51_9AGAR</name>
<proteinExistence type="predicted"/>